<evidence type="ECO:0000313" key="4">
    <source>
        <dbReference type="Proteomes" id="UP000675881"/>
    </source>
</evidence>
<dbReference type="EMBL" id="HG994588">
    <property type="protein sequence ID" value="CAF3034548.1"/>
    <property type="molecule type" value="Genomic_DNA"/>
</dbReference>
<keyword evidence="1" id="KW-0813">Transport</keyword>
<dbReference type="Proteomes" id="UP000675881">
    <property type="component" value="Chromosome 9"/>
</dbReference>
<name>A0A7R8D8D8_LEPSM</name>
<dbReference type="OrthoDB" id="445152at2759"/>
<sequence>MFKLESYITPIILSYVEKYAKNLKAERSQFSLWGGDAVFSNLDLRLDVLERELNIPFTFVSGHIHELHIHVPWTRLHADPIVITINTIECIPPPGYVQSLINKIISNVSIVCNNLILKYVEEDIVLSLNTRSVKLSSCDDNWDPSFIELSLPNLILRKIIDVSDLTICLDKRNASGKIECYQEPLLYRCSLKVHVAWIYDSLNAKIPRISRFEIRCPKLEFSITETQMPMLLRLFHLAMALYFGKLNPTDSHQSAIGSKEYEESENSANLDNVGGDSWSGWAWNVGSTVGTALLPIYWEDEDEEELKMHKGLSKFNRVLHLGFYVDHASVDLKLTEISKEKRFFGTTSHKQSFTPYCKFGFHGIFGAVSVKGINSVNVRGGINAFETLPLGNCPCGVDEKDREDFYIIGGPNYEEHEDKKGSLYLSGSLFDKDRGDESGIPIEKRRNYDIVWDAHMDEVTEEIMLERSSAFALDYLYYWEIPNDWSSEQLSEISTDFEYSNFIRKSIISGRIWPFLMLCFHGNPFIAEETSKLESSLEEEIDLIQNGSIPVRVYQITAIQPCFVISAINHSHNNKQGKPQLTEFVLPSAKCSMGYIDLTYTTPMYPFRCAKTISLINEPRLGLLHSSIYASANANLLDVSIHLCHGERSVTLLQPSKLKGGFKRLLFSKYWKKDTLPHWEITFEVNSFKFRFTKPQILLLTYILSKGILVHFEKEALSVIVKDSLTKKLCSIVISISGTKLIAARTINVSSLQLVIDEIGINLLPSDSNLGSIPILSREKGNEDFNKTSPGRASINSGSPSLFVLQFPNDHKNQFFNDTPPIVYCNIAEFYINFDPTLDENKNIYFLDPNHLSCTLDLKSNEDNRLNLCMHIDASNSFKFRIDSDFLLAFTDVMNCFISCLRTMCPLKIEEEECFDENESSYTPEPISSIRSQSGLFDSGKLIDESILSSSNVSSNTVIKESNSEICLTHWFQCTIPSISINFHPMNEEDSILNLEMEDITASLDVQPHYTKLKSRIIQQMEIRFKFYHIPAYFESANFKTQGVFNFTFVRALITNAKWKSFLKKSKTLINNEDEYYDIDDPRYLSEFILNQVQLTLHFAQRLYQRGAPAERKKNTSYPIDLWINNNTLPLFHFKGKSIRIFCRNNNNLIGSDFQDTVLFHIESINMSSNVENALSRLLIRPDLYYLAEQCEVLSEIGINFVEKSRKNSDIVLKTMEENPALEWNTSELNRQEDNDDEPFFYPILKQFNLQITYAPAIVYYSSNMSKKLKSRLIAGHSLEINAVSNINVYASLDQIRLCRGITEDIQKSFTSLLMQKKDSEASASSDCSHITDSGCESVISLSHTRYKHLKFVPLEVLITGSSISLSLYQLRKGEHDSNRKTKSREVRYKNRKRDIIKEQSLIDDGNQCLELPPLNLSNPSNDESLINEKNQMNNEDSFQLNPLLFVALSQPHVFISITRSSQKLELSFYDISLNSSSNEDFYIITKDKHSLPSEAVFLNHWIETKPGDADPLSGIPPALFTATISDFFISSPKLSISIDRPLKLNIDEQNFSRGSEILKQLYQSLNLKPSPSQYSSKSSSFSIIHLLRLSKIIISTKQILIAHPINHIYAEFFVGLSSLDIQVNSQEYEASQIEVDFNNVSIRTKLRDITHRFLNPWSFSISSDLTWAKWKEEPIVYLNLSSKSIEIDMGPNTVLSILLAVNYYCQHYTSWKGELDNFSSLSSNSESKTFRKSPSPEQHYSDDLRAGAFKYITNVGTKASDIRPYQVVFTPRALTWRYPQPRALTGTTIYPVPLLAASELGRQASGPDNQVKNNIFHF</sequence>
<feature type="domain" description="Chorein N-terminal" evidence="2">
    <location>
        <begin position="4"/>
        <end position="91"/>
    </location>
</feature>
<organism evidence="3 4">
    <name type="scientific">Lepeophtheirus salmonis</name>
    <name type="common">Salmon louse</name>
    <name type="synonym">Caligus salmonis</name>
    <dbReference type="NCBI Taxonomy" id="72036"/>
    <lineage>
        <taxon>Eukaryota</taxon>
        <taxon>Metazoa</taxon>
        <taxon>Ecdysozoa</taxon>
        <taxon>Arthropoda</taxon>
        <taxon>Crustacea</taxon>
        <taxon>Multicrustacea</taxon>
        <taxon>Hexanauplia</taxon>
        <taxon>Copepoda</taxon>
        <taxon>Siphonostomatoida</taxon>
        <taxon>Caligidae</taxon>
        <taxon>Lepeophtheirus</taxon>
    </lineage>
</organism>
<keyword evidence="4" id="KW-1185">Reference proteome</keyword>
<reference evidence="3" key="1">
    <citation type="submission" date="2021-02" db="EMBL/GenBank/DDBJ databases">
        <authorList>
            <person name="Bekaert M."/>
        </authorList>
    </citation>
    <scope>NUCLEOTIDE SEQUENCE</scope>
    <source>
        <strain evidence="3">IoA-00</strain>
    </source>
</reference>
<dbReference type="InterPro" id="IPR039782">
    <property type="entry name" value="VPS13B"/>
</dbReference>
<gene>
    <name evidence="3" type="ORF">LSAA_14686</name>
</gene>
<evidence type="ECO:0000259" key="2">
    <source>
        <dbReference type="Pfam" id="PF12624"/>
    </source>
</evidence>
<dbReference type="InterPro" id="IPR026854">
    <property type="entry name" value="VPS13_N"/>
</dbReference>
<proteinExistence type="predicted"/>
<dbReference type="PANTHER" id="PTHR12517:SF0">
    <property type="entry name" value="INTERMEMBRANE LIPID TRANSFER PROTEIN VPS13B"/>
    <property type="match status" value="1"/>
</dbReference>
<dbReference type="Pfam" id="PF12624">
    <property type="entry name" value="VPS13_N"/>
    <property type="match status" value="1"/>
</dbReference>
<evidence type="ECO:0000313" key="3">
    <source>
        <dbReference type="EMBL" id="CAF3034548.1"/>
    </source>
</evidence>
<protein>
    <submittedName>
        <fullName evidence="3">VPS13B</fullName>
    </submittedName>
</protein>
<accession>A0A7R8D8D8</accession>
<evidence type="ECO:0000256" key="1">
    <source>
        <dbReference type="ARBA" id="ARBA00022448"/>
    </source>
</evidence>
<dbReference type="PANTHER" id="PTHR12517">
    <property type="entry name" value="VACUOLAR PROTEIN SORTING-ASSOCIATED PROTEIN 13B"/>
    <property type="match status" value="1"/>
</dbReference>